<name>A0ACC2IYQ9_9PEZI</name>
<organism evidence="1 2">
    <name type="scientific">Nemania bipapillata</name>
    <dbReference type="NCBI Taxonomy" id="110536"/>
    <lineage>
        <taxon>Eukaryota</taxon>
        <taxon>Fungi</taxon>
        <taxon>Dikarya</taxon>
        <taxon>Ascomycota</taxon>
        <taxon>Pezizomycotina</taxon>
        <taxon>Sordariomycetes</taxon>
        <taxon>Xylariomycetidae</taxon>
        <taxon>Xylariales</taxon>
        <taxon>Xylariaceae</taxon>
        <taxon>Nemania</taxon>
    </lineage>
</organism>
<gene>
    <name evidence="1" type="ORF">ONZ43_g2909</name>
</gene>
<dbReference type="Proteomes" id="UP001153334">
    <property type="component" value="Unassembled WGS sequence"/>
</dbReference>
<dbReference type="EMBL" id="JAPESX010000637">
    <property type="protein sequence ID" value="KAJ8120365.1"/>
    <property type="molecule type" value="Genomic_DNA"/>
</dbReference>
<proteinExistence type="predicted"/>
<reference evidence="1" key="1">
    <citation type="submission" date="2022-11" db="EMBL/GenBank/DDBJ databases">
        <title>Genome Sequence of Nemania bipapillata.</title>
        <authorList>
            <person name="Buettner E."/>
        </authorList>
    </citation>
    <scope>NUCLEOTIDE SEQUENCE</scope>
    <source>
        <strain evidence="1">CP14</strain>
    </source>
</reference>
<evidence type="ECO:0000313" key="2">
    <source>
        <dbReference type="Proteomes" id="UP001153334"/>
    </source>
</evidence>
<accession>A0ACC2IYQ9</accession>
<protein>
    <submittedName>
        <fullName evidence="1">Uncharacterized protein</fullName>
    </submittedName>
</protein>
<evidence type="ECO:0000313" key="1">
    <source>
        <dbReference type="EMBL" id="KAJ8120365.1"/>
    </source>
</evidence>
<keyword evidence="2" id="KW-1185">Reference proteome</keyword>
<sequence>MGVAAQIFGLPSLTLAATVEWLIIVTLYPDLLSRILNFGGRLKVLVFVFLVNYAFALLIWGFIYPRFFSPLRHMVGPRNFISAAQRSLVVFNRVPGALFIDLIKKYPGQDLLNLSAFDHQILVTSPRVLADLLVHKAYHFTKPPTVTSMLQMIIGDGLVMVEGDEHKFLRKHSTPAFSFRHIKELYPMMWEKSVLLCEQLEKALDAGEGGDARIIDVSSWMSRVTLDIIGVAGVGREFDTLKGGEDVFLDIYLQITEPTAENLTFATGAILFGVRFMSFIPWRITSMFKQLTDTLHDICMSIVQERKDAIFNSKDDHFDLLSQLIKSENFSDAQLRDQMLTFIAAGHETTSTTLSWACYLLAKDQSLQDKIRSEVRHALPGGLEVVNPSDLVTILESLPYLNGLMNESLRLYPTIPMTMRVAIRDTSLGGQMIPKGVAVAISLWQMNRSPELWGPEADECQPERWITSGKPNSHGGANSNYDFLTFLSGPRSCIGQGFARAEMRCIIACMLLAFSWELATDEEKIPTGAIAVKPTNGMALKLKPLRV</sequence>
<comment type="caution">
    <text evidence="1">The sequence shown here is derived from an EMBL/GenBank/DDBJ whole genome shotgun (WGS) entry which is preliminary data.</text>
</comment>